<dbReference type="VEuPathDB" id="FungiDB:PV09_08560"/>
<reference evidence="7 8" key="1">
    <citation type="submission" date="2015-01" db="EMBL/GenBank/DDBJ databases">
        <title>The Genome Sequence of Ochroconis gallopava CBS43764.</title>
        <authorList>
            <consortium name="The Broad Institute Genomics Platform"/>
            <person name="Cuomo C."/>
            <person name="de Hoog S."/>
            <person name="Gorbushina A."/>
            <person name="Stielow B."/>
            <person name="Teixiera M."/>
            <person name="Abouelleil A."/>
            <person name="Chapman S.B."/>
            <person name="Priest M."/>
            <person name="Young S.K."/>
            <person name="Wortman J."/>
            <person name="Nusbaum C."/>
            <person name="Birren B."/>
        </authorList>
    </citation>
    <scope>NUCLEOTIDE SEQUENCE [LARGE SCALE GENOMIC DNA]</scope>
    <source>
        <strain evidence="7 8">CBS 43764</strain>
    </source>
</reference>
<dbReference type="OrthoDB" id="421993at2759"/>
<evidence type="ECO:0000313" key="8">
    <source>
        <dbReference type="Proteomes" id="UP000053259"/>
    </source>
</evidence>
<dbReference type="GO" id="GO:0016740">
    <property type="term" value="F:transferase activity"/>
    <property type="evidence" value="ECO:0007669"/>
    <property type="project" value="UniProtKB-KW"/>
</dbReference>
<evidence type="ECO:0000256" key="1">
    <source>
        <dbReference type="ARBA" id="ARBA00022598"/>
    </source>
</evidence>
<dbReference type="InterPro" id="IPR000120">
    <property type="entry name" value="Amidase"/>
</dbReference>
<dbReference type="GeneID" id="27316533"/>
<dbReference type="SUPFAM" id="SSF75304">
    <property type="entry name" value="Amidase signature (AS) enzymes"/>
    <property type="match status" value="1"/>
</dbReference>
<dbReference type="EC" id="6.3.5.7" evidence="5"/>
<feature type="active site" description="Charge relay system" evidence="5">
    <location>
        <position position="77"/>
    </location>
</feature>
<keyword evidence="7" id="KW-0808">Transferase</keyword>
<organism evidence="7 8">
    <name type="scientific">Verruconis gallopava</name>
    <dbReference type="NCBI Taxonomy" id="253628"/>
    <lineage>
        <taxon>Eukaryota</taxon>
        <taxon>Fungi</taxon>
        <taxon>Dikarya</taxon>
        <taxon>Ascomycota</taxon>
        <taxon>Pezizomycotina</taxon>
        <taxon>Dothideomycetes</taxon>
        <taxon>Pleosporomycetidae</taxon>
        <taxon>Venturiales</taxon>
        <taxon>Sympoventuriaceae</taxon>
        <taxon>Verruconis</taxon>
    </lineage>
</organism>
<protein>
    <recommendedName>
        <fullName evidence="5">Glutamyl-tRNA(Gln) amidotransferase subunit A, mitochondrial</fullName>
        <shortName evidence="5">Glu-AdT subunit A</shortName>
        <ecNumber evidence="5">6.3.5.7</ecNumber>
    </recommendedName>
</protein>
<evidence type="ECO:0000313" key="7">
    <source>
        <dbReference type="EMBL" id="KIV99754.1"/>
    </source>
</evidence>
<gene>
    <name evidence="7" type="ORF">PV09_08560</name>
</gene>
<dbReference type="Proteomes" id="UP000053259">
    <property type="component" value="Unassembled WGS sequence"/>
</dbReference>
<dbReference type="RefSeq" id="XP_016209624.1">
    <property type="nucleotide sequence ID" value="XM_016362482.1"/>
</dbReference>
<dbReference type="GO" id="GO:0030956">
    <property type="term" value="C:glutamyl-tRNA(Gln) amidotransferase complex"/>
    <property type="evidence" value="ECO:0007669"/>
    <property type="project" value="UniProtKB-UniRule"/>
</dbReference>
<comment type="function">
    <text evidence="5">Allows the formation of correctly charged Gln-tRNA(Gln) through the transamidation of misacylated Glu-tRNA(Gln) in the mitochondria. The reaction takes place in the presence of glutamine and ATP through an activated gamma-phospho-Glu-tRNA(Gln).</text>
</comment>
<dbReference type="Pfam" id="PF01425">
    <property type="entry name" value="Amidase"/>
    <property type="match status" value="1"/>
</dbReference>
<feature type="active site" description="Charge relay system" evidence="5">
    <location>
        <position position="158"/>
    </location>
</feature>
<feature type="domain" description="Amidase" evidence="6">
    <location>
        <begin position="31"/>
        <end position="521"/>
    </location>
</feature>
<keyword evidence="2 5" id="KW-0547">Nucleotide-binding</keyword>
<keyword evidence="4 5" id="KW-0648">Protein biosynthesis</keyword>
<dbReference type="PANTHER" id="PTHR11895">
    <property type="entry name" value="TRANSAMIDASE"/>
    <property type="match status" value="1"/>
</dbReference>
<dbReference type="InParanoid" id="A0A0D2A0A5"/>
<sequence>MPLLRIPKQNVAPHQFRRFLSACSHSSLHQLLGAQDPCSSFISHDADTPFLKDRNVDGRGDHATTPLRHEGMIVAIKDNICTSDYHTTCASRTLSGFRSPYEATVVTLLKQNGARIVGKTNMDEFGMGSHSMNSHFGPVIQRCLRPDSQEILYTAGGSSGGSAVAVQQGMCDAAIGTDTGGSVRLPAAWCGVVGFKPSYGMISRWGVVAYANSLDTVGIFARSISRVKKIFTTLRVFDIQDPTSLLPTSIARISRSQHSTEDNTSQLEENRRKKWTVGVPIEYNIEELSPLVRQVWHNALEACQREGHTVIPISLPMTRSALSAYYVLAPAEAASNLAKYDGVRYGAREEGTDGASGILFSKTRSNCLGTEVRRRILLGNYSLSADAIGNYFIQAQKVRRLVQKEFNNVFAAPHPLLDSTSLEEDTCSDQEKSIMLPSSQRVDIILCPTAPTPPPPVQELVRQNPVDQYTNDVFTVPASLAGLPALSIPWDLKENTCKLLDPSRNTGLQVIGQFGYDWQVLDFAQRLEEMRKRYF</sequence>
<evidence type="ECO:0000259" key="6">
    <source>
        <dbReference type="Pfam" id="PF01425"/>
    </source>
</evidence>
<dbReference type="HAMAP" id="MF_00120">
    <property type="entry name" value="GatA"/>
    <property type="match status" value="1"/>
</dbReference>
<feature type="active site" description="Acyl-ester intermediate" evidence="5">
    <location>
        <position position="182"/>
    </location>
</feature>
<dbReference type="GO" id="GO:0005524">
    <property type="term" value="F:ATP binding"/>
    <property type="evidence" value="ECO:0007669"/>
    <property type="project" value="UniProtKB-KW"/>
</dbReference>
<dbReference type="InterPro" id="IPR023631">
    <property type="entry name" value="Amidase_dom"/>
</dbReference>
<keyword evidence="8" id="KW-1185">Reference proteome</keyword>
<dbReference type="GO" id="GO:0032543">
    <property type="term" value="P:mitochondrial translation"/>
    <property type="evidence" value="ECO:0007669"/>
    <property type="project" value="UniProtKB-UniRule"/>
</dbReference>
<keyword evidence="1 5" id="KW-0436">Ligase</keyword>
<evidence type="ECO:0000256" key="3">
    <source>
        <dbReference type="ARBA" id="ARBA00022840"/>
    </source>
</evidence>
<comment type="subunit">
    <text evidence="5">Subunit of the heterotrimeric GatCAB amidotransferase (AdT) complex, composed of A, B and C subunits.</text>
</comment>
<evidence type="ECO:0000256" key="2">
    <source>
        <dbReference type="ARBA" id="ARBA00022741"/>
    </source>
</evidence>
<evidence type="ECO:0000256" key="4">
    <source>
        <dbReference type="ARBA" id="ARBA00022917"/>
    </source>
</evidence>
<comment type="subcellular location">
    <subcellularLocation>
        <location evidence="5">Mitochondrion</location>
    </subcellularLocation>
</comment>
<dbReference type="PANTHER" id="PTHR11895:SF7">
    <property type="entry name" value="GLUTAMYL-TRNA(GLN) AMIDOTRANSFERASE SUBUNIT A, MITOCHONDRIAL"/>
    <property type="match status" value="1"/>
</dbReference>
<keyword evidence="3 5" id="KW-0067">ATP-binding</keyword>
<dbReference type="InterPro" id="IPR036928">
    <property type="entry name" value="AS_sf"/>
</dbReference>
<proteinExistence type="inferred from homology"/>
<dbReference type="STRING" id="253628.A0A0D2A0A5"/>
<dbReference type="EMBL" id="KN847571">
    <property type="protein sequence ID" value="KIV99754.1"/>
    <property type="molecule type" value="Genomic_DNA"/>
</dbReference>
<dbReference type="Gene3D" id="3.90.1300.10">
    <property type="entry name" value="Amidase signature (AS) domain"/>
    <property type="match status" value="1"/>
</dbReference>
<comment type="similarity">
    <text evidence="5">Belongs to the amidase family. GatA subfamily.</text>
</comment>
<dbReference type="FunCoup" id="A0A0D2A0A5">
    <property type="interactions" value="334"/>
</dbReference>
<keyword evidence="5" id="KW-0496">Mitochondrion</keyword>
<name>A0A0D2A0A5_9PEZI</name>
<comment type="catalytic activity">
    <reaction evidence="5">
        <text>L-glutamyl-tRNA(Gln) + L-glutamine + ATP + H2O = L-glutaminyl-tRNA(Gln) + L-glutamate + ADP + phosphate + H(+)</text>
        <dbReference type="Rhea" id="RHEA:17521"/>
        <dbReference type="Rhea" id="RHEA-COMP:9681"/>
        <dbReference type="Rhea" id="RHEA-COMP:9684"/>
        <dbReference type="ChEBI" id="CHEBI:15377"/>
        <dbReference type="ChEBI" id="CHEBI:15378"/>
        <dbReference type="ChEBI" id="CHEBI:29985"/>
        <dbReference type="ChEBI" id="CHEBI:30616"/>
        <dbReference type="ChEBI" id="CHEBI:43474"/>
        <dbReference type="ChEBI" id="CHEBI:58359"/>
        <dbReference type="ChEBI" id="CHEBI:78520"/>
        <dbReference type="ChEBI" id="CHEBI:78521"/>
        <dbReference type="ChEBI" id="CHEBI:456216"/>
        <dbReference type="EC" id="6.3.5.7"/>
    </reaction>
</comment>
<dbReference type="GO" id="GO:0050567">
    <property type="term" value="F:glutaminyl-tRNA synthase (glutamine-hydrolyzing) activity"/>
    <property type="evidence" value="ECO:0007669"/>
    <property type="project" value="UniProtKB-UniRule"/>
</dbReference>
<dbReference type="HOGENOM" id="CLU_009600_7_6_1"/>
<evidence type="ECO:0000256" key="5">
    <source>
        <dbReference type="HAMAP-Rule" id="MF_03150"/>
    </source>
</evidence>
<dbReference type="GO" id="GO:0005739">
    <property type="term" value="C:mitochondrion"/>
    <property type="evidence" value="ECO:0007669"/>
    <property type="project" value="UniProtKB-SubCell"/>
</dbReference>
<accession>A0A0D2A0A5</accession>
<dbReference type="AlphaFoldDB" id="A0A0D2A0A5"/>
<dbReference type="GO" id="GO:0070681">
    <property type="term" value="P:glutaminyl-tRNAGln biosynthesis via transamidation"/>
    <property type="evidence" value="ECO:0007669"/>
    <property type="project" value="UniProtKB-UniRule"/>
</dbReference>
<dbReference type="InterPro" id="IPR004412">
    <property type="entry name" value="GatA"/>
</dbReference>